<organism evidence="1 2">
    <name type="scientific">Heligmosomoides polygyrus</name>
    <name type="common">Parasitic roundworm</name>
    <dbReference type="NCBI Taxonomy" id="6339"/>
    <lineage>
        <taxon>Eukaryota</taxon>
        <taxon>Metazoa</taxon>
        <taxon>Ecdysozoa</taxon>
        <taxon>Nematoda</taxon>
        <taxon>Chromadorea</taxon>
        <taxon>Rhabditida</taxon>
        <taxon>Rhabditina</taxon>
        <taxon>Rhabditomorpha</taxon>
        <taxon>Strongyloidea</taxon>
        <taxon>Heligmosomidae</taxon>
        <taxon>Heligmosomoides</taxon>
    </lineage>
</organism>
<dbReference type="WBParaSite" id="HPBE_0000279301-mRNA-1">
    <property type="protein sequence ID" value="HPBE_0000279301-mRNA-1"/>
    <property type="gene ID" value="HPBE_0000279301"/>
</dbReference>
<dbReference type="AlphaFoldDB" id="A0A183F9F1"/>
<evidence type="ECO:0000313" key="1">
    <source>
        <dbReference type="Proteomes" id="UP000050761"/>
    </source>
</evidence>
<evidence type="ECO:0000313" key="2">
    <source>
        <dbReference type="WBParaSite" id="HPBE_0000279301-mRNA-1"/>
    </source>
</evidence>
<sequence length="70" mass="8014">LLVERRMAEEEQLNLCNGGTDERYLRAPVDRHLLESGVMTRRDSILTPHSVHGAVLQHGLIMYSDCFCYP</sequence>
<keyword evidence="1" id="KW-1185">Reference proteome</keyword>
<accession>A0A183F9F1</accession>
<dbReference type="Proteomes" id="UP000050761">
    <property type="component" value="Unassembled WGS sequence"/>
</dbReference>
<protein>
    <submittedName>
        <fullName evidence="2">Transcriptional regulator</fullName>
    </submittedName>
</protein>
<reference evidence="2" key="1">
    <citation type="submission" date="2019-09" db="UniProtKB">
        <authorList>
            <consortium name="WormBaseParasite"/>
        </authorList>
    </citation>
    <scope>IDENTIFICATION</scope>
</reference>
<name>A0A183F9F1_HELPZ</name>
<proteinExistence type="predicted"/>